<dbReference type="Pfam" id="PF05145">
    <property type="entry name" value="AbrB"/>
    <property type="match status" value="2"/>
</dbReference>
<evidence type="ECO:0000313" key="3">
    <source>
        <dbReference type="Proteomes" id="UP000623172"/>
    </source>
</evidence>
<dbReference type="InterPro" id="IPR017516">
    <property type="entry name" value="AbrB_dup"/>
</dbReference>
<feature type="transmembrane region" description="Helical" evidence="1">
    <location>
        <begin position="81"/>
        <end position="106"/>
    </location>
</feature>
<name>A0A926HPK7_9FIRM</name>
<dbReference type="EMBL" id="JACRSR010000001">
    <property type="protein sequence ID" value="MBC8530286.1"/>
    <property type="molecule type" value="Genomic_DNA"/>
</dbReference>
<feature type="transmembrane region" description="Helical" evidence="1">
    <location>
        <begin position="139"/>
        <end position="159"/>
    </location>
</feature>
<dbReference type="AlphaFoldDB" id="A0A926HPK7"/>
<comment type="caution">
    <text evidence="2">The sequence shown here is derived from an EMBL/GenBank/DDBJ whole genome shotgun (WGS) entry which is preliminary data.</text>
</comment>
<protein>
    <submittedName>
        <fullName evidence="2">AbrB family transcriptional regulator</fullName>
    </submittedName>
</protein>
<evidence type="ECO:0000256" key="1">
    <source>
        <dbReference type="SAM" id="Phobius"/>
    </source>
</evidence>
<feature type="transmembrane region" description="Helical" evidence="1">
    <location>
        <begin position="33"/>
        <end position="52"/>
    </location>
</feature>
<dbReference type="GO" id="GO:0016020">
    <property type="term" value="C:membrane"/>
    <property type="evidence" value="ECO:0007669"/>
    <property type="project" value="InterPro"/>
</dbReference>
<evidence type="ECO:0000313" key="2">
    <source>
        <dbReference type="EMBL" id="MBC8530286.1"/>
    </source>
</evidence>
<dbReference type="InterPro" id="IPR007820">
    <property type="entry name" value="AbrB_fam"/>
</dbReference>
<keyword evidence="1" id="KW-0472">Membrane</keyword>
<dbReference type="PANTHER" id="PTHR38457:SF1">
    <property type="entry name" value="REGULATOR ABRB-RELATED"/>
    <property type="match status" value="1"/>
</dbReference>
<reference evidence="2" key="1">
    <citation type="submission" date="2020-08" db="EMBL/GenBank/DDBJ databases">
        <title>Genome public.</title>
        <authorList>
            <person name="Liu C."/>
            <person name="Sun Q."/>
        </authorList>
    </citation>
    <scope>NUCLEOTIDE SEQUENCE</scope>
    <source>
        <strain evidence="2">NSJ-53</strain>
    </source>
</reference>
<accession>A0A926HPK7</accession>
<feature type="transmembrane region" description="Helical" evidence="1">
    <location>
        <begin position="300"/>
        <end position="322"/>
    </location>
</feature>
<sequence>MNWFLLLLLTMAAAALGAFIGYKLHLPAGCMVGAMVVVIALNLATGLVYFPVELRTVVQMFSGSVIGTGIRKKDVHDLKGMAIPVVLLLGCMVILNVIFGTAIHYASGLDPATAMFASAPGGMTDMAIIAGDLGANPSYVVILQLSRLIMTLALLPPIFAKIINKRKAKAAAGAAPGGRALVAEMEAAALDGAVDQMDPEPAKENQEIPLAEKNDPAVRKKLVLRFFLTVLVAVAGGSIGYFLGIPAGAMIGAMVASAAVNIATEKCYVPTNMRRFTQCFAGAYIGTTMTQEYVMKIPQLVVPMLIMMAGVFIWCFLIAAIIHKVTKLEFTTCMLACAPGGVQDMCLLADELGMDTPKIAVMQTARVVGTLAIFPTLLKFVTSWFI</sequence>
<dbReference type="NCBIfam" id="TIGR03082">
    <property type="entry name" value="Gneg_AbrB_dup"/>
    <property type="match status" value="2"/>
</dbReference>
<proteinExistence type="predicted"/>
<dbReference type="RefSeq" id="WP_249314177.1">
    <property type="nucleotide sequence ID" value="NZ_JACRSR010000001.1"/>
</dbReference>
<gene>
    <name evidence="2" type="ORF">H8696_00295</name>
</gene>
<dbReference type="PANTHER" id="PTHR38457">
    <property type="entry name" value="REGULATOR ABRB-RELATED"/>
    <property type="match status" value="1"/>
</dbReference>
<dbReference type="Proteomes" id="UP000623172">
    <property type="component" value="Unassembled WGS sequence"/>
</dbReference>
<feature type="transmembrane region" description="Helical" evidence="1">
    <location>
        <begin position="222"/>
        <end position="241"/>
    </location>
</feature>
<keyword evidence="1" id="KW-1133">Transmembrane helix</keyword>
<dbReference type="GO" id="GO:0010468">
    <property type="term" value="P:regulation of gene expression"/>
    <property type="evidence" value="ECO:0007669"/>
    <property type="project" value="InterPro"/>
</dbReference>
<organism evidence="2 3">
    <name type="scientific">Gehongia tenuis</name>
    <dbReference type="NCBI Taxonomy" id="2763655"/>
    <lineage>
        <taxon>Bacteria</taxon>
        <taxon>Bacillati</taxon>
        <taxon>Bacillota</taxon>
        <taxon>Clostridia</taxon>
        <taxon>Christensenellales</taxon>
        <taxon>Christensenellaceae</taxon>
        <taxon>Gehongia</taxon>
    </lineage>
</organism>
<keyword evidence="3" id="KW-1185">Reference proteome</keyword>
<keyword evidence="1" id="KW-0812">Transmembrane</keyword>